<dbReference type="EMBL" id="JBBMQO010000001">
    <property type="protein sequence ID" value="MEM5500196.1"/>
    <property type="molecule type" value="Genomic_DNA"/>
</dbReference>
<comment type="caution">
    <text evidence="1">The sequence shown here is derived from an EMBL/GenBank/DDBJ whole genome shotgun (WGS) entry which is preliminary data.</text>
</comment>
<reference evidence="1 2" key="1">
    <citation type="submission" date="2024-03" db="EMBL/GenBank/DDBJ databases">
        <title>Community enrichment and isolation of bacterial strains for fucoidan degradation.</title>
        <authorList>
            <person name="Sichert A."/>
        </authorList>
    </citation>
    <scope>NUCLEOTIDE SEQUENCE [LARGE SCALE GENOMIC DNA]</scope>
    <source>
        <strain evidence="1 2">AS62</strain>
    </source>
</reference>
<sequence>MAINYPNNLLYILIAGFLIVPAARAQQPVPPALSIELNAVEQADNKCRLVFVAENKMGNELDSLALETVLFDAAGKVSRFALFDFKTLPADKTRVRQFELPDTQCSSVSKILINGVAACKGAAFTGAECSDAMQLKSSTSTEISG</sequence>
<organism evidence="1 2">
    <name type="scientific">Ahrensia kielensis</name>
    <dbReference type="NCBI Taxonomy" id="76980"/>
    <lineage>
        <taxon>Bacteria</taxon>
        <taxon>Pseudomonadati</taxon>
        <taxon>Pseudomonadota</taxon>
        <taxon>Alphaproteobacteria</taxon>
        <taxon>Hyphomicrobiales</taxon>
        <taxon>Ahrensiaceae</taxon>
        <taxon>Ahrensia</taxon>
    </lineage>
</organism>
<protein>
    <recommendedName>
        <fullName evidence="3">Tat pathway signal sequence domain protein</fullName>
    </recommendedName>
</protein>
<proteinExistence type="predicted"/>
<evidence type="ECO:0000313" key="2">
    <source>
        <dbReference type="Proteomes" id="UP001477870"/>
    </source>
</evidence>
<evidence type="ECO:0008006" key="3">
    <source>
        <dbReference type="Google" id="ProtNLM"/>
    </source>
</evidence>
<name>A0ABU9T394_9HYPH</name>
<keyword evidence="2" id="KW-1185">Reference proteome</keyword>
<evidence type="ECO:0000313" key="1">
    <source>
        <dbReference type="EMBL" id="MEM5500196.1"/>
    </source>
</evidence>
<accession>A0ABU9T394</accession>
<dbReference type="Proteomes" id="UP001477870">
    <property type="component" value="Unassembled WGS sequence"/>
</dbReference>
<dbReference type="RefSeq" id="WP_342846224.1">
    <property type="nucleotide sequence ID" value="NZ_JBBMQO010000001.1"/>
</dbReference>
<gene>
    <name evidence="1" type="ORF">WNY59_01195</name>
</gene>